<organism evidence="1 2">
    <name type="scientific">Aquamicrobium defluvii</name>
    <dbReference type="NCBI Taxonomy" id="69279"/>
    <lineage>
        <taxon>Bacteria</taxon>
        <taxon>Pseudomonadati</taxon>
        <taxon>Pseudomonadota</taxon>
        <taxon>Alphaproteobacteria</taxon>
        <taxon>Hyphomicrobiales</taxon>
        <taxon>Phyllobacteriaceae</taxon>
        <taxon>Aquamicrobium</taxon>
    </lineage>
</organism>
<proteinExistence type="predicted"/>
<accession>A0A011UQ08</accession>
<name>A0A011UQ08_9HYPH</name>
<protein>
    <submittedName>
        <fullName evidence="1">Uncharacterized protein</fullName>
    </submittedName>
</protein>
<dbReference type="Proteomes" id="UP000019849">
    <property type="component" value="Unassembled WGS sequence"/>
</dbReference>
<dbReference type="STRING" id="69279.BG36_04285"/>
<dbReference type="AlphaFoldDB" id="A0A011UQ08"/>
<evidence type="ECO:0000313" key="1">
    <source>
        <dbReference type="EMBL" id="EXL07958.1"/>
    </source>
</evidence>
<gene>
    <name evidence="1" type="ORF">BG36_04285</name>
</gene>
<evidence type="ECO:0000313" key="2">
    <source>
        <dbReference type="Proteomes" id="UP000019849"/>
    </source>
</evidence>
<dbReference type="RefSeq" id="WP_035026666.1">
    <property type="nucleotide sequence ID" value="NZ_KK073887.1"/>
</dbReference>
<reference evidence="1 2" key="1">
    <citation type="submission" date="2014-02" db="EMBL/GenBank/DDBJ databases">
        <title>Aquamicrobium defluvii Genome sequencing.</title>
        <authorList>
            <person name="Wang X."/>
        </authorList>
    </citation>
    <scope>NUCLEOTIDE SEQUENCE [LARGE SCALE GENOMIC DNA]</scope>
    <source>
        <strain evidence="1 2">W13Z1</strain>
    </source>
</reference>
<dbReference type="EMBL" id="JENY01000013">
    <property type="protein sequence ID" value="EXL07958.1"/>
    <property type="molecule type" value="Genomic_DNA"/>
</dbReference>
<sequence length="85" mass="9120">MIVSSYDEERSCRGTVPASSRVRLTEGDRDVFADAGIGSGYERFLASQRLDVGQIKATGDTALPIEYAGTMRGGNERLGSFVTSL</sequence>
<dbReference type="PATRIC" id="fig|69279.3.peg.2255"/>
<dbReference type="HOGENOM" id="CLU_2505564_0_0_5"/>
<comment type="caution">
    <text evidence="1">The sequence shown here is derived from an EMBL/GenBank/DDBJ whole genome shotgun (WGS) entry which is preliminary data.</text>
</comment>